<dbReference type="InterPro" id="IPR001128">
    <property type="entry name" value="Cyt_P450"/>
</dbReference>
<evidence type="ECO:0000256" key="2">
    <source>
        <dbReference type="ARBA" id="ARBA00010617"/>
    </source>
</evidence>
<dbReference type="GO" id="GO:0005506">
    <property type="term" value="F:iron ion binding"/>
    <property type="evidence" value="ECO:0007669"/>
    <property type="project" value="InterPro"/>
</dbReference>
<proteinExistence type="inferred from homology"/>
<keyword evidence="9" id="KW-1185">Reference proteome</keyword>
<dbReference type="InterPro" id="IPR002403">
    <property type="entry name" value="Cyt_P450_E_grp-IV"/>
</dbReference>
<dbReference type="GO" id="GO:0016705">
    <property type="term" value="F:oxidoreductase activity, acting on paired donors, with incorporation or reduction of molecular oxygen"/>
    <property type="evidence" value="ECO:0007669"/>
    <property type="project" value="InterPro"/>
</dbReference>
<protein>
    <recommendedName>
        <fullName evidence="10">Cytochrome P450</fullName>
    </recommendedName>
</protein>
<dbReference type="HOGENOM" id="CLU_022195_0_2_1"/>
<dbReference type="STRING" id="933852.A0A0C3ATP2"/>
<evidence type="ECO:0000256" key="6">
    <source>
        <dbReference type="PIRSR" id="PIRSR602403-1"/>
    </source>
</evidence>
<evidence type="ECO:0008006" key="10">
    <source>
        <dbReference type="Google" id="ProtNLM"/>
    </source>
</evidence>
<gene>
    <name evidence="8" type="ORF">M408DRAFT_282051</name>
</gene>
<dbReference type="GO" id="GO:0020037">
    <property type="term" value="F:heme binding"/>
    <property type="evidence" value="ECO:0007669"/>
    <property type="project" value="InterPro"/>
</dbReference>
<evidence type="ECO:0000256" key="5">
    <source>
        <dbReference type="ARBA" id="ARBA00023004"/>
    </source>
</evidence>
<dbReference type="InterPro" id="IPR017972">
    <property type="entry name" value="Cyt_P450_CS"/>
</dbReference>
<organism evidence="8 9">
    <name type="scientific">Serendipita vermifera MAFF 305830</name>
    <dbReference type="NCBI Taxonomy" id="933852"/>
    <lineage>
        <taxon>Eukaryota</taxon>
        <taxon>Fungi</taxon>
        <taxon>Dikarya</taxon>
        <taxon>Basidiomycota</taxon>
        <taxon>Agaricomycotina</taxon>
        <taxon>Agaricomycetes</taxon>
        <taxon>Sebacinales</taxon>
        <taxon>Serendipitaceae</taxon>
        <taxon>Serendipita</taxon>
    </lineage>
</organism>
<sequence>MEAALENASKIMEYFLSSWQLQVATCAVVGVGVVSYINQPNVPSYGGVFSFSRVLSLLRMIKSGRQEFLKAYAENPMISIPRFDTWMVVAHSKYIDELNRAPDDVLSFMDSAKELVQMRYTFGPKLDENPYHIKVIVNHLTRNLGGTFVEVYDETEAAISDCIGPGNDWVTLNAMDFIQEVVARASNRVFVGLPICRDKAWIDLNIHGAMDALKVSLLINIFPHMLRPIIGNLISPADRRARAAAKIVGQYIDERIAMSEAERPNDFISWLLAYAPPDEHNAKDISARIISVNFAAIHTSSMNVTHALYWLLARPQYLEPLREEIIEVTEKHGWTKEAVGTMPKLDSFMKECMRVCPVGGEVMSRKALKPYTFSNGVHIPKGHVVAAHLYATHFDEENYDNPTIFDGFRFVEKKEENEDGEKTAPTKSKKTMYTTSRTYLPFGHGKHACPGRFFASMEVKLILAHLIYEYEMKWPKDVYEGPNAHGGEEGGYRPPDLWFAGSLSPNRDAKIMFRRRAEL</sequence>
<dbReference type="PROSITE" id="PS00086">
    <property type="entry name" value="CYTOCHROME_P450"/>
    <property type="match status" value="1"/>
</dbReference>
<comment type="cofactor">
    <cofactor evidence="1 6">
        <name>heme</name>
        <dbReference type="ChEBI" id="CHEBI:30413"/>
    </cofactor>
</comment>
<dbReference type="Pfam" id="PF00067">
    <property type="entry name" value="p450"/>
    <property type="match status" value="1"/>
</dbReference>
<name>A0A0C3ATP2_SERVB</name>
<keyword evidence="3 6" id="KW-0479">Metal-binding</keyword>
<dbReference type="PRINTS" id="PR00465">
    <property type="entry name" value="EP450IV"/>
</dbReference>
<evidence type="ECO:0000256" key="1">
    <source>
        <dbReference type="ARBA" id="ARBA00001971"/>
    </source>
</evidence>
<dbReference type="PRINTS" id="PR00385">
    <property type="entry name" value="P450"/>
</dbReference>
<dbReference type="PANTHER" id="PTHR46206">
    <property type="entry name" value="CYTOCHROME P450"/>
    <property type="match status" value="1"/>
</dbReference>
<keyword evidence="4 7" id="KW-0560">Oxidoreductase</keyword>
<dbReference type="OrthoDB" id="1844152at2759"/>
<dbReference type="CDD" id="cd11041">
    <property type="entry name" value="CYP503A1-like"/>
    <property type="match status" value="1"/>
</dbReference>
<dbReference type="AlphaFoldDB" id="A0A0C3ATP2"/>
<evidence type="ECO:0000313" key="8">
    <source>
        <dbReference type="EMBL" id="KIM22626.1"/>
    </source>
</evidence>
<dbReference type="Proteomes" id="UP000054097">
    <property type="component" value="Unassembled WGS sequence"/>
</dbReference>
<dbReference type="SUPFAM" id="SSF48264">
    <property type="entry name" value="Cytochrome P450"/>
    <property type="match status" value="1"/>
</dbReference>
<accession>A0A0C3ATP2</accession>
<keyword evidence="5 6" id="KW-0408">Iron</keyword>
<feature type="binding site" description="axial binding residue" evidence="6">
    <location>
        <position position="449"/>
    </location>
    <ligand>
        <name>heme</name>
        <dbReference type="ChEBI" id="CHEBI:30413"/>
    </ligand>
    <ligandPart>
        <name>Fe</name>
        <dbReference type="ChEBI" id="CHEBI:18248"/>
    </ligandPart>
</feature>
<dbReference type="InterPro" id="IPR036396">
    <property type="entry name" value="Cyt_P450_sf"/>
</dbReference>
<reference evidence="9" key="2">
    <citation type="submission" date="2015-01" db="EMBL/GenBank/DDBJ databases">
        <title>Evolutionary Origins and Diversification of the Mycorrhizal Mutualists.</title>
        <authorList>
            <consortium name="DOE Joint Genome Institute"/>
            <consortium name="Mycorrhizal Genomics Consortium"/>
            <person name="Kohler A."/>
            <person name="Kuo A."/>
            <person name="Nagy L.G."/>
            <person name="Floudas D."/>
            <person name="Copeland A."/>
            <person name="Barry K.W."/>
            <person name="Cichocki N."/>
            <person name="Veneault-Fourrey C."/>
            <person name="LaButti K."/>
            <person name="Lindquist E.A."/>
            <person name="Lipzen A."/>
            <person name="Lundell T."/>
            <person name="Morin E."/>
            <person name="Murat C."/>
            <person name="Riley R."/>
            <person name="Ohm R."/>
            <person name="Sun H."/>
            <person name="Tunlid A."/>
            <person name="Henrissat B."/>
            <person name="Grigoriev I.V."/>
            <person name="Hibbett D.S."/>
            <person name="Martin F."/>
        </authorList>
    </citation>
    <scope>NUCLEOTIDE SEQUENCE [LARGE SCALE GENOMIC DNA]</scope>
    <source>
        <strain evidence="9">MAFF 305830</strain>
    </source>
</reference>
<evidence type="ECO:0000256" key="4">
    <source>
        <dbReference type="ARBA" id="ARBA00023002"/>
    </source>
</evidence>
<dbReference type="EMBL" id="KN824351">
    <property type="protein sequence ID" value="KIM22626.1"/>
    <property type="molecule type" value="Genomic_DNA"/>
</dbReference>
<dbReference type="GO" id="GO:0004497">
    <property type="term" value="F:monooxygenase activity"/>
    <property type="evidence" value="ECO:0007669"/>
    <property type="project" value="UniProtKB-KW"/>
</dbReference>
<reference evidence="8 9" key="1">
    <citation type="submission" date="2014-04" db="EMBL/GenBank/DDBJ databases">
        <authorList>
            <consortium name="DOE Joint Genome Institute"/>
            <person name="Kuo A."/>
            <person name="Zuccaro A."/>
            <person name="Kohler A."/>
            <person name="Nagy L.G."/>
            <person name="Floudas D."/>
            <person name="Copeland A."/>
            <person name="Barry K.W."/>
            <person name="Cichocki N."/>
            <person name="Veneault-Fourrey C."/>
            <person name="LaButti K."/>
            <person name="Lindquist E.A."/>
            <person name="Lipzen A."/>
            <person name="Lundell T."/>
            <person name="Morin E."/>
            <person name="Murat C."/>
            <person name="Sun H."/>
            <person name="Tunlid A."/>
            <person name="Henrissat B."/>
            <person name="Grigoriev I.V."/>
            <person name="Hibbett D.S."/>
            <person name="Martin F."/>
            <person name="Nordberg H.P."/>
            <person name="Cantor M.N."/>
            <person name="Hua S.X."/>
        </authorList>
    </citation>
    <scope>NUCLEOTIDE SEQUENCE [LARGE SCALE GENOMIC DNA]</scope>
    <source>
        <strain evidence="8 9">MAFF 305830</strain>
    </source>
</reference>
<evidence type="ECO:0000256" key="3">
    <source>
        <dbReference type="ARBA" id="ARBA00022723"/>
    </source>
</evidence>
<keyword evidence="7" id="KW-0503">Monooxygenase</keyword>
<evidence type="ECO:0000256" key="7">
    <source>
        <dbReference type="RuleBase" id="RU000461"/>
    </source>
</evidence>
<comment type="similarity">
    <text evidence="2 7">Belongs to the cytochrome P450 family.</text>
</comment>
<keyword evidence="6 7" id="KW-0349">Heme</keyword>
<evidence type="ECO:0000313" key="9">
    <source>
        <dbReference type="Proteomes" id="UP000054097"/>
    </source>
</evidence>
<dbReference type="Gene3D" id="1.10.630.10">
    <property type="entry name" value="Cytochrome P450"/>
    <property type="match status" value="1"/>
</dbReference>